<dbReference type="InterPro" id="IPR011006">
    <property type="entry name" value="CheY-like_superfamily"/>
</dbReference>
<sequence length="285" mass="29858">MPGAGQGLIGLTERATLAGGTLEHGPAPDGGFEIRARLPWGEPGSAVPFVAVRSGRDYVRAMTAIRVLLVDDDPLVRAGLSFMLGGADDIEIVGEAADGSEVAALADRTRPDVVLMDIRMPTVDGLTATEALRSREDAPQVVVLTTFHADEQVLRALRAGAAGFVLKDTPPAEIVAAVRRVAAGDPVLSPTVTRQLMAHAAGTSAGTRRTRARARLAGLNDREREVAVAVGRGLANADIAAELYMSVATVKTHVSRVLAKLELNNRVQIALLAHDAGLLEEPGDH</sequence>
<dbReference type="GO" id="GO:0003677">
    <property type="term" value="F:DNA binding"/>
    <property type="evidence" value="ECO:0007669"/>
    <property type="project" value="UniProtKB-KW"/>
</dbReference>
<keyword evidence="4" id="KW-0804">Transcription</keyword>
<keyword evidence="1 5" id="KW-0597">Phosphoprotein</keyword>
<accession>A0AAT9HHC4</accession>
<dbReference type="PROSITE" id="PS50110">
    <property type="entry name" value="RESPONSE_REGULATORY"/>
    <property type="match status" value="1"/>
</dbReference>
<dbReference type="Pfam" id="PF00196">
    <property type="entry name" value="GerE"/>
    <property type="match status" value="1"/>
</dbReference>
<dbReference type="InterPro" id="IPR001789">
    <property type="entry name" value="Sig_transdc_resp-reg_receiver"/>
</dbReference>
<evidence type="ECO:0000256" key="2">
    <source>
        <dbReference type="ARBA" id="ARBA00023015"/>
    </source>
</evidence>
<dbReference type="PRINTS" id="PR00038">
    <property type="entry name" value="HTHLUXR"/>
</dbReference>
<dbReference type="InterPro" id="IPR000792">
    <property type="entry name" value="Tscrpt_reg_LuxR_C"/>
</dbReference>
<dbReference type="Gene3D" id="3.40.50.2300">
    <property type="match status" value="1"/>
</dbReference>
<evidence type="ECO:0000256" key="4">
    <source>
        <dbReference type="ARBA" id="ARBA00023163"/>
    </source>
</evidence>
<dbReference type="SMART" id="SM00448">
    <property type="entry name" value="REC"/>
    <property type="match status" value="1"/>
</dbReference>
<dbReference type="InterPro" id="IPR036890">
    <property type="entry name" value="HATPase_C_sf"/>
</dbReference>
<dbReference type="AlphaFoldDB" id="A0AAT9HHC4"/>
<dbReference type="SUPFAM" id="SSF52172">
    <property type="entry name" value="CheY-like"/>
    <property type="match status" value="1"/>
</dbReference>
<evidence type="ECO:0000256" key="1">
    <source>
        <dbReference type="ARBA" id="ARBA00022553"/>
    </source>
</evidence>
<dbReference type="PANTHER" id="PTHR43214:SF24">
    <property type="entry name" value="TRANSCRIPTIONAL REGULATORY PROTEIN NARL-RELATED"/>
    <property type="match status" value="1"/>
</dbReference>
<evidence type="ECO:0000259" key="7">
    <source>
        <dbReference type="PROSITE" id="PS50110"/>
    </source>
</evidence>
<dbReference type="GO" id="GO:0006355">
    <property type="term" value="P:regulation of DNA-templated transcription"/>
    <property type="evidence" value="ECO:0007669"/>
    <property type="project" value="InterPro"/>
</dbReference>
<feature type="domain" description="Response regulatory" evidence="7">
    <location>
        <begin position="66"/>
        <end position="182"/>
    </location>
</feature>
<keyword evidence="2" id="KW-0805">Transcription regulation</keyword>
<evidence type="ECO:0000256" key="5">
    <source>
        <dbReference type="PROSITE-ProRule" id="PRU00169"/>
    </source>
</evidence>
<dbReference type="CDD" id="cd06170">
    <property type="entry name" value="LuxR_C_like"/>
    <property type="match status" value="1"/>
</dbReference>
<dbReference type="SMART" id="SM00421">
    <property type="entry name" value="HTH_LUXR"/>
    <property type="match status" value="1"/>
</dbReference>
<organism evidence="8">
    <name type="scientific">Streptomyces haneummycinicus</name>
    <dbReference type="NCBI Taxonomy" id="3074435"/>
    <lineage>
        <taxon>Bacteria</taxon>
        <taxon>Bacillati</taxon>
        <taxon>Actinomycetota</taxon>
        <taxon>Actinomycetes</taxon>
        <taxon>Kitasatosporales</taxon>
        <taxon>Streptomycetaceae</taxon>
        <taxon>Streptomyces</taxon>
    </lineage>
</organism>
<evidence type="ECO:0000259" key="6">
    <source>
        <dbReference type="PROSITE" id="PS50043"/>
    </source>
</evidence>
<dbReference type="PANTHER" id="PTHR43214">
    <property type="entry name" value="TWO-COMPONENT RESPONSE REGULATOR"/>
    <property type="match status" value="1"/>
</dbReference>
<name>A0AAT9HHC4_9ACTN</name>
<dbReference type="Pfam" id="PF00072">
    <property type="entry name" value="Response_reg"/>
    <property type="match status" value="1"/>
</dbReference>
<dbReference type="InterPro" id="IPR016032">
    <property type="entry name" value="Sig_transdc_resp-reg_C-effctor"/>
</dbReference>
<evidence type="ECO:0000256" key="3">
    <source>
        <dbReference type="ARBA" id="ARBA00023125"/>
    </source>
</evidence>
<protein>
    <submittedName>
        <fullName evidence="8">Response regulator transcription factor</fullName>
    </submittedName>
</protein>
<feature type="modified residue" description="4-aspartylphosphate" evidence="5">
    <location>
        <position position="117"/>
    </location>
</feature>
<evidence type="ECO:0000313" key="8">
    <source>
        <dbReference type="EMBL" id="BFO16769.1"/>
    </source>
</evidence>
<keyword evidence="3" id="KW-0238">DNA-binding</keyword>
<reference evidence="8" key="2">
    <citation type="submission" date="2024-07" db="EMBL/GenBank/DDBJ databases">
        <title>Streptomyces haneummycinica sp. nov., a new antibiotic-producing actinobacterium isolated from marine sediment.</title>
        <authorList>
            <person name="Uemura M."/>
            <person name="Hamada M."/>
            <person name="Hirano S."/>
            <person name="Kobayashi K."/>
            <person name="Ohshiro T."/>
            <person name="Kobayashi T."/>
            <person name="Terahara T."/>
        </authorList>
    </citation>
    <scope>NUCLEOTIDE SEQUENCE</scope>
    <source>
        <strain evidence="8">KM77-8</strain>
    </source>
</reference>
<dbReference type="PROSITE" id="PS50043">
    <property type="entry name" value="HTH_LUXR_2"/>
    <property type="match status" value="1"/>
</dbReference>
<dbReference type="InterPro" id="IPR058245">
    <property type="entry name" value="NreC/VraR/RcsB-like_REC"/>
</dbReference>
<dbReference type="InterPro" id="IPR039420">
    <property type="entry name" value="WalR-like"/>
</dbReference>
<gene>
    <name evidence="8" type="ORF">SHKM778_31570</name>
</gene>
<feature type="domain" description="HTH luxR-type" evidence="6">
    <location>
        <begin position="212"/>
        <end position="277"/>
    </location>
</feature>
<dbReference type="GO" id="GO:0000160">
    <property type="term" value="P:phosphorelay signal transduction system"/>
    <property type="evidence" value="ECO:0007669"/>
    <property type="project" value="InterPro"/>
</dbReference>
<dbReference type="CDD" id="cd17535">
    <property type="entry name" value="REC_NarL-like"/>
    <property type="match status" value="1"/>
</dbReference>
<dbReference type="SUPFAM" id="SSF46894">
    <property type="entry name" value="C-terminal effector domain of the bipartite response regulators"/>
    <property type="match status" value="1"/>
</dbReference>
<reference evidence="8" key="1">
    <citation type="submission" date="2024-06" db="EMBL/GenBank/DDBJ databases">
        <authorList>
            <consortium name="consrtm"/>
            <person name="Uemura M."/>
            <person name="Terahara T."/>
        </authorList>
    </citation>
    <scope>NUCLEOTIDE SEQUENCE</scope>
    <source>
        <strain evidence="8">KM77-8</strain>
    </source>
</reference>
<dbReference type="PROSITE" id="PS00622">
    <property type="entry name" value="HTH_LUXR_1"/>
    <property type="match status" value="1"/>
</dbReference>
<proteinExistence type="predicted"/>
<dbReference type="EMBL" id="AP035768">
    <property type="protein sequence ID" value="BFO16769.1"/>
    <property type="molecule type" value="Genomic_DNA"/>
</dbReference>
<dbReference type="Gene3D" id="3.30.565.10">
    <property type="entry name" value="Histidine kinase-like ATPase, C-terminal domain"/>
    <property type="match status" value="1"/>
</dbReference>